<dbReference type="AlphaFoldDB" id="A0A417YDS8"/>
<dbReference type="Gene3D" id="1.20.120.530">
    <property type="entry name" value="GntR ligand-binding domain-like"/>
    <property type="match status" value="1"/>
</dbReference>
<keyword evidence="1" id="KW-0805">Transcription regulation</keyword>
<dbReference type="PANTHER" id="PTHR43537">
    <property type="entry name" value="TRANSCRIPTIONAL REGULATOR, GNTR FAMILY"/>
    <property type="match status" value="1"/>
</dbReference>
<evidence type="ECO:0000256" key="1">
    <source>
        <dbReference type="ARBA" id="ARBA00023015"/>
    </source>
</evidence>
<dbReference type="InterPro" id="IPR036388">
    <property type="entry name" value="WH-like_DNA-bd_sf"/>
</dbReference>
<dbReference type="OrthoDB" id="369138at2"/>
<comment type="caution">
    <text evidence="5">The sequence shown here is derived from an EMBL/GenBank/DDBJ whole genome shotgun (WGS) entry which is preliminary data.</text>
</comment>
<dbReference type="Proteomes" id="UP000285456">
    <property type="component" value="Unassembled WGS sequence"/>
</dbReference>
<dbReference type="GO" id="GO:0003677">
    <property type="term" value="F:DNA binding"/>
    <property type="evidence" value="ECO:0007669"/>
    <property type="project" value="UniProtKB-KW"/>
</dbReference>
<protein>
    <submittedName>
        <fullName evidence="5">FadR family transcriptional regulator</fullName>
    </submittedName>
</protein>
<dbReference type="EMBL" id="QWEH01000011">
    <property type="protein sequence ID" value="RHW30775.1"/>
    <property type="molecule type" value="Genomic_DNA"/>
</dbReference>
<dbReference type="Pfam" id="PF00392">
    <property type="entry name" value="GntR"/>
    <property type="match status" value="1"/>
</dbReference>
<evidence type="ECO:0000313" key="6">
    <source>
        <dbReference type="Proteomes" id="UP000285456"/>
    </source>
</evidence>
<keyword evidence="2" id="KW-0238">DNA-binding</keyword>
<accession>A0A417YDS8</accession>
<dbReference type="InterPro" id="IPR008920">
    <property type="entry name" value="TF_FadR/GntR_C"/>
</dbReference>
<dbReference type="SUPFAM" id="SSF46785">
    <property type="entry name" value="Winged helix' DNA-binding domain"/>
    <property type="match status" value="1"/>
</dbReference>
<dbReference type="InterPro" id="IPR036390">
    <property type="entry name" value="WH_DNA-bd_sf"/>
</dbReference>
<proteinExistence type="predicted"/>
<evidence type="ECO:0000256" key="3">
    <source>
        <dbReference type="ARBA" id="ARBA00023163"/>
    </source>
</evidence>
<dbReference type="CDD" id="cd07377">
    <property type="entry name" value="WHTH_GntR"/>
    <property type="match status" value="1"/>
</dbReference>
<name>A0A417YDS8_9BACI</name>
<dbReference type="SUPFAM" id="SSF48008">
    <property type="entry name" value="GntR ligand-binding domain-like"/>
    <property type="match status" value="1"/>
</dbReference>
<dbReference type="PROSITE" id="PS50949">
    <property type="entry name" value="HTH_GNTR"/>
    <property type="match status" value="1"/>
</dbReference>
<dbReference type="PRINTS" id="PR00035">
    <property type="entry name" value="HTHGNTR"/>
</dbReference>
<gene>
    <name evidence="5" type="ORF">D1B32_15225</name>
</gene>
<evidence type="ECO:0000259" key="4">
    <source>
        <dbReference type="PROSITE" id="PS50949"/>
    </source>
</evidence>
<keyword evidence="3" id="KW-0804">Transcription</keyword>
<dbReference type="SMART" id="SM00345">
    <property type="entry name" value="HTH_GNTR"/>
    <property type="match status" value="1"/>
</dbReference>
<dbReference type="GO" id="GO:0003700">
    <property type="term" value="F:DNA-binding transcription factor activity"/>
    <property type="evidence" value="ECO:0007669"/>
    <property type="project" value="InterPro"/>
</dbReference>
<sequence>MEPFSKLSSANKRSAEIVAQIKAHLLNGTLKPGDKLPTEEELVEQFGVSRTPIREAIKTLEAIGIVQIKRGEGMFITKQPTSDSLNPLIFSLLLLNESLDKLIEFRQHFEVLMMNVIKSNWSEEKIAKIRQVYESQKETLASDISIEDLVEIDLTFHYAILDTTENEYIIEIGKTIYELYKPKMLQAKHTCNVEKTLKAHKYHLELLSSKEPLTQMQIDEMIKYNKEWIG</sequence>
<dbReference type="Pfam" id="PF07729">
    <property type="entry name" value="FCD"/>
    <property type="match status" value="1"/>
</dbReference>
<dbReference type="PANTHER" id="PTHR43537:SF5">
    <property type="entry name" value="UXU OPERON TRANSCRIPTIONAL REGULATOR"/>
    <property type="match status" value="1"/>
</dbReference>
<dbReference type="RefSeq" id="WP_095310928.1">
    <property type="nucleotide sequence ID" value="NZ_JAMAWL010000002.1"/>
</dbReference>
<keyword evidence="6" id="KW-1185">Reference proteome</keyword>
<dbReference type="InterPro" id="IPR011711">
    <property type="entry name" value="GntR_C"/>
</dbReference>
<evidence type="ECO:0000256" key="2">
    <source>
        <dbReference type="ARBA" id="ARBA00023125"/>
    </source>
</evidence>
<dbReference type="InterPro" id="IPR000524">
    <property type="entry name" value="Tscrpt_reg_HTH_GntR"/>
</dbReference>
<reference evidence="5 6" key="1">
    <citation type="journal article" date="2007" name="Int. J. Syst. Evol. Microbiol.">
        <title>Oceanobacillus profundus sp. nov., isolated from a deep-sea sediment core.</title>
        <authorList>
            <person name="Kim Y.G."/>
            <person name="Choi D.H."/>
            <person name="Hyun S."/>
            <person name="Cho B.C."/>
        </authorList>
    </citation>
    <scope>NUCLEOTIDE SEQUENCE [LARGE SCALE GENOMIC DNA]</scope>
    <source>
        <strain evidence="5 6">DSM 18246</strain>
    </source>
</reference>
<dbReference type="Gene3D" id="1.10.10.10">
    <property type="entry name" value="Winged helix-like DNA-binding domain superfamily/Winged helix DNA-binding domain"/>
    <property type="match status" value="1"/>
</dbReference>
<evidence type="ECO:0000313" key="5">
    <source>
        <dbReference type="EMBL" id="RHW30775.1"/>
    </source>
</evidence>
<feature type="domain" description="HTH gntR-type" evidence="4">
    <location>
        <begin position="11"/>
        <end position="79"/>
    </location>
</feature>
<organism evidence="5 6">
    <name type="scientific">Oceanobacillus profundus</name>
    <dbReference type="NCBI Taxonomy" id="372463"/>
    <lineage>
        <taxon>Bacteria</taxon>
        <taxon>Bacillati</taxon>
        <taxon>Bacillota</taxon>
        <taxon>Bacilli</taxon>
        <taxon>Bacillales</taxon>
        <taxon>Bacillaceae</taxon>
        <taxon>Oceanobacillus</taxon>
    </lineage>
</organism>